<protein>
    <submittedName>
        <fullName evidence="1">Uncharacterized protein</fullName>
    </submittedName>
</protein>
<reference evidence="1 2" key="1">
    <citation type="journal article" date="2014" name="Agronomy (Basel)">
        <title>A Draft Genome Sequence for Ensete ventricosum, the Drought-Tolerant Tree Against Hunger.</title>
        <authorList>
            <person name="Harrison J."/>
            <person name="Moore K.A."/>
            <person name="Paszkiewicz K."/>
            <person name="Jones T."/>
            <person name="Grant M."/>
            <person name="Ambacheew D."/>
            <person name="Muzemil S."/>
            <person name="Studholme D.J."/>
        </authorList>
    </citation>
    <scope>NUCLEOTIDE SEQUENCE [LARGE SCALE GENOMIC DNA]</scope>
</reference>
<evidence type="ECO:0000313" key="2">
    <source>
        <dbReference type="Proteomes" id="UP000287651"/>
    </source>
</evidence>
<dbReference type="Proteomes" id="UP000287651">
    <property type="component" value="Unassembled WGS sequence"/>
</dbReference>
<proteinExistence type="predicted"/>
<sequence length="72" mass="7530">MRGAATRWGLCSRRVMQRGNSLDSCQIEGSVLATGGVPIAGDIVEQIAKAIAASGRSGIWDSVLQTERTVGL</sequence>
<dbReference type="AlphaFoldDB" id="A0A426ZXV0"/>
<organism evidence="1 2">
    <name type="scientific">Ensete ventricosum</name>
    <name type="common">Abyssinian banana</name>
    <name type="synonym">Musa ensete</name>
    <dbReference type="NCBI Taxonomy" id="4639"/>
    <lineage>
        <taxon>Eukaryota</taxon>
        <taxon>Viridiplantae</taxon>
        <taxon>Streptophyta</taxon>
        <taxon>Embryophyta</taxon>
        <taxon>Tracheophyta</taxon>
        <taxon>Spermatophyta</taxon>
        <taxon>Magnoliopsida</taxon>
        <taxon>Liliopsida</taxon>
        <taxon>Zingiberales</taxon>
        <taxon>Musaceae</taxon>
        <taxon>Ensete</taxon>
    </lineage>
</organism>
<comment type="caution">
    <text evidence="1">The sequence shown here is derived from an EMBL/GenBank/DDBJ whole genome shotgun (WGS) entry which is preliminary data.</text>
</comment>
<accession>A0A426ZXV0</accession>
<name>A0A426ZXV0_ENSVE</name>
<gene>
    <name evidence="1" type="ORF">B296_00020235</name>
</gene>
<evidence type="ECO:0000313" key="1">
    <source>
        <dbReference type="EMBL" id="RRT68785.1"/>
    </source>
</evidence>
<dbReference type="EMBL" id="AMZH03004582">
    <property type="protein sequence ID" value="RRT68785.1"/>
    <property type="molecule type" value="Genomic_DNA"/>
</dbReference>